<evidence type="ECO:0000313" key="2">
    <source>
        <dbReference type="Proteomes" id="UP001610563"/>
    </source>
</evidence>
<reference evidence="1 2" key="1">
    <citation type="submission" date="2024-07" db="EMBL/GenBank/DDBJ databases">
        <title>Section-level genome sequencing and comparative genomics of Aspergillus sections Usti and Cavernicolus.</title>
        <authorList>
            <consortium name="Lawrence Berkeley National Laboratory"/>
            <person name="Nybo J.L."/>
            <person name="Vesth T.C."/>
            <person name="Theobald S."/>
            <person name="Frisvad J.C."/>
            <person name="Larsen T.O."/>
            <person name="Kjaerboelling I."/>
            <person name="Rothschild-Mancinelli K."/>
            <person name="Lyhne E.K."/>
            <person name="Kogle M.E."/>
            <person name="Barry K."/>
            <person name="Clum A."/>
            <person name="Na H."/>
            <person name="Ledsgaard L."/>
            <person name="Lin J."/>
            <person name="Lipzen A."/>
            <person name="Kuo A."/>
            <person name="Riley R."/>
            <person name="Mondo S."/>
            <person name="Labutti K."/>
            <person name="Haridas S."/>
            <person name="Pangalinan J."/>
            <person name="Salamov A.A."/>
            <person name="Simmons B.A."/>
            <person name="Magnuson J.K."/>
            <person name="Chen J."/>
            <person name="Drula E."/>
            <person name="Henrissat B."/>
            <person name="Wiebenga A."/>
            <person name="Lubbers R.J."/>
            <person name="Gomes A.C."/>
            <person name="Makela M.R."/>
            <person name="Stajich J."/>
            <person name="Grigoriev I.V."/>
            <person name="Mortensen U.H."/>
            <person name="De Vries R.P."/>
            <person name="Baker S.E."/>
            <person name="Andersen M.R."/>
        </authorList>
    </citation>
    <scope>NUCLEOTIDE SEQUENCE [LARGE SCALE GENOMIC DNA]</scope>
    <source>
        <strain evidence="1 2">CBS 209.92</strain>
    </source>
</reference>
<comment type="caution">
    <text evidence="1">The sequence shown here is derived from an EMBL/GenBank/DDBJ whole genome shotgun (WGS) entry which is preliminary data.</text>
</comment>
<protein>
    <submittedName>
        <fullName evidence="1">Uncharacterized protein</fullName>
    </submittedName>
</protein>
<evidence type="ECO:0000313" key="1">
    <source>
        <dbReference type="EMBL" id="KAL2785878.1"/>
    </source>
</evidence>
<sequence>MTRELSFDIRFASVPAHEEYGDGKKFAERIREIYKGRNLEIPDDFDSTLTTPPIHYMQVFAPDDVDVEELRKVDVPCGLDIDILEYSF</sequence>
<accession>A0ABR4FS86</accession>
<name>A0ABR4FS86_9EURO</name>
<dbReference type="EMBL" id="JBFTWV010000131">
    <property type="protein sequence ID" value="KAL2785878.1"/>
    <property type="molecule type" value="Genomic_DNA"/>
</dbReference>
<proteinExistence type="predicted"/>
<gene>
    <name evidence="1" type="ORF">BJX66DRAFT_313971</name>
</gene>
<dbReference type="Proteomes" id="UP001610563">
    <property type="component" value="Unassembled WGS sequence"/>
</dbReference>
<keyword evidence="2" id="KW-1185">Reference proteome</keyword>
<organism evidence="1 2">
    <name type="scientific">Aspergillus keveii</name>
    <dbReference type="NCBI Taxonomy" id="714993"/>
    <lineage>
        <taxon>Eukaryota</taxon>
        <taxon>Fungi</taxon>
        <taxon>Dikarya</taxon>
        <taxon>Ascomycota</taxon>
        <taxon>Pezizomycotina</taxon>
        <taxon>Eurotiomycetes</taxon>
        <taxon>Eurotiomycetidae</taxon>
        <taxon>Eurotiales</taxon>
        <taxon>Aspergillaceae</taxon>
        <taxon>Aspergillus</taxon>
        <taxon>Aspergillus subgen. Nidulantes</taxon>
    </lineage>
</organism>